<gene>
    <name evidence="1" type="ORF">PAPOLLO_LOCUS7147</name>
</gene>
<evidence type="ECO:0000313" key="2">
    <source>
        <dbReference type="Proteomes" id="UP000691718"/>
    </source>
</evidence>
<keyword evidence="2" id="KW-1185">Reference proteome</keyword>
<dbReference type="PANTHER" id="PTHR21879">
    <property type="entry name" value="FI03362P-RELATED-RELATED"/>
    <property type="match status" value="1"/>
</dbReference>
<dbReference type="EMBL" id="CAJQZP010000493">
    <property type="protein sequence ID" value="CAG4964276.1"/>
    <property type="molecule type" value="Genomic_DNA"/>
</dbReference>
<dbReference type="Proteomes" id="UP000691718">
    <property type="component" value="Unassembled WGS sequence"/>
</dbReference>
<evidence type="ECO:0000313" key="1">
    <source>
        <dbReference type="EMBL" id="CAG4964276.1"/>
    </source>
</evidence>
<dbReference type="GO" id="GO:0016020">
    <property type="term" value="C:membrane"/>
    <property type="evidence" value="ECO:0007669"/>
    <property type="project" value="TreeGrafter"/>
</dbReference>
<comment type="caution">
    <text evidence="1">The sequence shown here is derived from an EMBL/GenBank/DDBJ whole genome shotgun (WGS) entry which is preliminary data.</text>
</comment>
<dbReference type="OrthoDB" id="6334967at2759"/>
<reference evidence="1" key="1">
    <citation type="submission" date="2021-04" db="EMBL/GenBank/DDBJ databases">
        <authorList>
            <person name="Tunstrom K."/>
        </authorList>
    </citation>
    <scope>NUCLEOTIDE SEQUENCE</scope>
</reference>
<dbReference type="AlphaFoldDB" id="A0A8S3WK35"/>
<organism evidence="1 2">
    <name type="scientific">Parnassius apollo</name>
    <name type="common">Apollo butterfly</name>
    <name type="synonym">Papilio apollo</name>
    <dbReference type="NCBI Taxonomy" id="110799"/>
    <lineage>
        <taxon>Eukaryota</taxon>
        <taxon>Metazoa</taxon>
        <taxon>Ecdysozoa</taxon>
        <taxon>Arthropoda</taxon>
        <taxon>Hexapoda</taxon>
        <taxon>Insecta</taxon>
        <taxon>Pterygota</taxon>
        <taxon>Neoptera</taxon>
        <taxon>Endopterygota</taxon>
        <taxon>Lepidoptera</taxon>
        <taxon>Glossata</taxon>
        <taxon>Ditrysia</taxon>
        <taxon>Papilionoidea</taxon>
        <taxon>Papilionidae</taxon>
        <taxon>Parnassiinae</taxon>
        <taxon>Parnassini</taxon>
        <taxon>Parnassius</taxon>
        <taxon>Parnassius</taxon>
    </lineage>
</organism>
<dbReference type="PANTHER" id="PTHR21879:SF25">
    <property type="entry name" value="OSIRIS 24"/>
    <property type="match status" value="1"/>
</dbReference>
<accession>A0A8S3WK35</accession>
<sequence>MDVINGRLFYETLSTQCRWRYVKKSTAVILYIFLLIAKSDCQTTFKHSSQDESETKTDIHKLENKLEFNHCHSCQSSNNLNDNADNSDAKNDEEAFRNKNTQETNSESFTDTVIDTVDTFTKKYLVVNRTENQLEKEFEKVLDSVLSKGRFEIIDGIEIKSINSKKSSNKSKEVGAEGRALFSSYTYEYRLYQKIKDFIETHILSINLPKAARLIGFRSFGIKKFFLPLLIGMQIFKSILLAMFLPSILGSFGKILGKGISQLSAASSQASYPPANTDDQSAYNNDNKDVMGYETNQAGSYSYPQEGLYEAMAEANDVNDLSNVDMSRFGAGGQKVSFLPTKNSYYKNQMSNSNNYKIFQKIPSSSMILNNYDPFYSPLLSRLDGIFARLGLAPSENAIDDGMQIGGQSLMDAKLEACREQLVCLMYASPAKYAPYSNLISTQLSRELNELRRPVSDNPEILRFFRYMRAARRGQEGTDCMRAFPSCDTNATPSHTMIAAYQDINKLVTARKLRNNW</sequence>
<proteinExistence type="predicted"/>
<dbReference type="InterPro" id="IPR012464">
    <property type="entry name" value="DUF1676"/>
</dbReference>
<dbReference type="Pfam" id="PF07898">
    <property type="entry name" value="DUF1676"/>
    <property type="match status" value="1"/>
</dbReference>
<name>A0A8S3WK35_PARAO</name>
<protein>
    <submittedName>
        <fullName evidence="1">(apollo) hypothetical protein</fullName>
    </submittedName>
</protein>